<dbReference type="InterPro" id="IPR043143">
    <property type="entry name" value="Mal/L-sulf/L-lact_DH-like_NADP"/>
</dbReference>
<gene>
    <name evidence="3" type="primary">allD</name>
    <name evidence="3" type="ORF">QJS35_19715</name>
</gene>
<dbReference type="EC" id="1.1.1.154" evidence="3"/>
<dbReference type="Pfam" id="PF02615">
    <property type="entry name" value="Ldh_2"/>
    <property type="match status" value="1"/>
</dbReference>
<dbReference type="Proteomes" id="UP001493487">
    <property type="component" value="Unassembled WGS sequence"/>
</dbReference>
<evidence type="ECO:0000256" key="2">
    <source>
        <dbReference type="ARBA" id="ARBA00023002"/>
    </source>
</evidence>
<keyword evidence="4" id="KW-1185">Reference proteome</keyword>
<evidence type="ECO:0000313" key="3">
    <source>
        <dbReference type="EMBL" id="MEQ4484631.1"/>
    </source>
</evidence>
<name>A0ABV1KYE7_9BACL</name>
<accession>A0ABV1KYE7</accession>
<dbReference type="PANTHER" id="PTHR11091:SF0">
    <property type="entry name" value="MALATE DEHYDROGENASE"/>
    <property type="match status" value="1"/>
</dbReference>
<evidence type="ECO:0000313" key="4">
    <source>
        <dbReference type="Proteomes" id="UP001493487"/>
    </source>
</evidence>
<reference evidence="3 4" key="1">
    <citation type="journal article" date="2023" name="Genome Announc.">
        <title>Pan-Genome Analyses of the Genus Cohnella and Proposal of the Novel Species Cohnella silvisoli sp. nov., Isolated from Forest Soil.</title>
        <authorList>
            <person name="Wang C."/>
            <person name="Mao L."/>
            <person name="Bao G."/>
            <person name="Zhu H."/>
        </authorList>
    </citation>
    <scope>NUCLEOTIDE SEQUENCE [LARGE SCALE GENOMIC DNA]</scope>
    <source>
        <strain evidence="3 4">NL03-T5-1</strain>
    </source>
</reference>
<dbReference type="InterPro" id="IPR003767">
    <property type="entry name" value="Malate/L-lactate_DH-like"/>
</dbReference>
<dbReference type="NCBIfam" id="NF011599">
    <property type="entry name" value="PRK15025.1"/>
    <property type="match status" value="1"/>
</dbReference>
<dbReference type="SUPFAM" id="SSF89733">
    <property type="entry name" value="L-sulfolactate dehydrogenase-like"/>
    <property type="match status" value="1"/>
</dbReference>
<dbReference type="PANTHER" id="PTHR11091">
    <property type="entry name" value="OXIDOREDUCTASE-RELATED"/>
    <property type="match status" value="1"/>
</dbReference>
<dbReference type="InterPro" id="IPR043144">
    <property type="entry name" value="Mal/L-sulf/L-lact_DH-like_ah"/>
</dbReference>
<dbReference type="RefSeq" id="WP_232186774.1">
    <property type="nucleotide sequence ID" value="NZ_JAIOAP010000010.1"/>
</dbReference>
<dbReference type="EMBL" id="JASKHM010000011">
    <property type="protein sequence ID" value="MEQ4484631.1"/>
    <property type="molecule type" value="Genomic_DNA"/>
</dbReference>
<sequence length="337" mass="36742">MSEKLIGHEQLHEWCVSKLKQVGISDRHAGITADVLIHANLRGVDSHGVLRMEHYVQKVKQQGINSEPDITVKITGPVTAIVDGDDGLGHVVAEKAMSCAIELAHNNGVGIVSAINSSHCGALSYFVEMAAREQLIGIAMTNTDKMVVPFGGSSAYFGTNPMAFGFPAGNRQPIVIDMATSSVAYGKILEAIHLRKPIPADWAVDSEGQPITDPHQFNALLPFGGPKGYGLGMVVDIFAGILTGSPFGPYIGKMYGEDFSDRRKLGHFVCAFDISKFTDQELFTRNITQMMDDLHNMPPAPGFDRVILPGEPECLREQHRRQHGIPISEELYTYLCV</sequence>
<dbReference type="Gene3D" id="3.30.1370.60">
    <property type="entry name" value="Hypothetical oxidoreductase yiak, domain 2"/>
    <property type="match status" value="1"/>
</dbReference>
<organism evidence="3 4">
    <name type="scientific">Cohnella silvisoli</name>
    <dbReference type="NCBI Taxonomy" id="2873699"/>
    <lineage>
        <taxon>Bacteria</taxon>
        <taxon>Bacillati</taxon>
        <taxon>Bacillota</taxon>
        <taxon>Bacilli</taxon>
        <taxon>Bacillales</taxon>
        <taxon>Paenibacillaceae</taxon>
        <taxon>Cohnella</taxon>
    </lineage>
</organism>
<dbReference type="Gene3D" id="1.10.1530.10">
    <property type="match status" value="1"/>
</dbReference>
<protein>
    <submittedName>
        <fullName evidence="3">Ureidoglycolate dehydrogenase</fullName>
        <ecNumber evidence="3">1.1.1.154</ecNumber>
    </submittedName>
</protein>
<keyword evidence="2 3" id="KW-0560">Oxidoreductase</keyword>
<dbReference type="GO" id="GO:0009040">
    <property type="term" value="F:ureidoglycolate dehydrogenase activity"/>
    <property type="evidence" value="ECO:0007669"/>
    <property type="project" value="UniProtKB-EC"/>
</dbReference>
<evidence type="ECO:0000256" key="1">
    <source>
        <dbReference type="ARBA" id="ARBA00006056"/>
    </source>
</evidence>
<comment type="similarity">
    <text evidence="1">Belongs to the LDH2/MDH2 oxidoreductase family.</text>
</comment>
<comment type="caution">
    <text evidence="3">The sequence shown here is derived from an EMBL/GenBank/DDBJ whole genome shotgun (WGS) entry which is preliminary data.</text>
</comment>
<dbReference type="InterPro" id="IPR036111">
    <property type="entry name" value="Mal/L-sulfo/L-lacto_DH-like_sf"/>
</dbReference>
<proteinExistence type="inferred from homology"/>